<accession>A0ABS7PKZ9</accession>
<keyword evidence="2" id="KW-0732">Signal</keyword>
<keyword evidence="5" id="KW-1185">Reference proteome</keyword>
<protein>
    <submittedName>
        <fullName evidence="4">DUF1080 domain-containing protein</fullName>
    </submittedName>
</protein>
<proteinExistence type="predicted"/>
<gene>
    <name evidence="4" type="ORF">K7G82_00525</name>
</gene>
<evidence type="ECO:0000259" key="3">
    <source>
        <dbReference type="Pfam" id="PF06439"/>
    </source>
</evidence>
<evidence type="ECO:0000256" key="2">
    <source>
        <dbReference type="SAM" id="SignalP"/>
    </source>
</evidence>
<organism evidence="4 5">
    <name type="scientific">Sphingomonas colocasiae</name>
    <dbReference type="NCBI Taxonomy" id="1848973"/>
    <lineage>
        <taxon>Bacteria</taxon>
        <taxon>Pseudomonadati</taxon>
        <taxon>Pseudomonadota</taxon>
        <taxon>Alphaproteobacteria</taxon>
        <taxon>Sphingomonadales</taxon>
        <taxon>Sphingomonadaceae</taxon>
        <taxon>Sphingomonas</taxon>
    </lineage>
</organism>
<comment type="caution">
    <text evidence="4">The sequence shown here is derived from an EMBL/GenBank/DDBJ whole genome shotgun (WGS) entry which is preliminary data.</text>
</comment>
<sequence length="269" mass="29763">MRRRRTPWPIAATLLAAVIVMPLHAKPPGGFTPLFDGKTLKGWRGDPALWSVRDGTITGGSDQTISKMSFLIHDGDYADFELHFRYRFPKDGNSGFQFRSATSDQGPYMVAGYQANVVPPDQLVRYGMLYDNLGRNEIALLSERVEIGSAQGKVTRTIKASVNPVKTVLAAYRPYPAWNDYVVIAHGDRIAHAINGQLVLDAVDTDPARATHGLFALQIDFGKPMWVQFKDIAVKRLKAAPRIEGRFASMPGAPETTPEIPRRPPKPPQ</sequence>
<evidence type="ECO:0000313" key="4">
    <source>
        <dbReference type="EMBL" id="MBY8820754.1"/>
    </source>
</evidence>
<dbReference type="Pfam" id="PF06439">
    <property type="entry name" value="3keto-disac_hyd"/>
    <property type="match status" value="1"/>
</dbReference>
<dbReference type="EMBL" id="JAINVV010000001">
    <property type="protein sequence ID" value="MBY8820754.1"/>
    <property type="molecule type" value="Genomic_DNA"/>
</dbReference>
<feature type="signal peptide" evidence="2">
    <location>
        <begin position="1"/>
        <end position="25"/>
    </location>
</feature>
<dbReference type="InterPro" id="IPR010496">
    <property type="entry name" value="AL/BT2_dom"/>
</dbReference>
<name>A0ABS7PKZ9_9SPHN</name>
<dbReference type="Proteomes" id="UP000706039">
    <property type="component" value="Unassembled WGS sequence"/>
</dbReference>
<evidence type="ECO:0000313" key="5">
    <source>
        <dbReference type="Proteomes" id="UP000706039"/>
    </source>
</evidence>
<dbReference type="Gene3D" id="2.60.120.560">
    <property type="entry name" value="Exo-inulinase, domain 1"/>
    <property type="match status" value="1"/>
</dbReference>
<dbReference type="RefSeq" id="WP_222987868.1">
    <property type="nucleotide sequence ID" value="NZ_JAINVV010000001.1"/>
</dbReference>
<feature type="region of interest" description="Disordered" evidence="1">
    <location>
        <begin position="246"/>
        <end position="269"/>
    </location>
</feature>
<feature type="chain" id="PRO_5046819207" evidence="2">
    <location>
        <begin position="26"/>
        <end position="269"/>
    </location>
</feature>
<feature type="domain" description="3-keto-alpha-glucoside-1,2-lyase/3-keto-2-hydroxy-glucal hydratase" evidence="3">
    <location>
        <begin position="30"/>
        <end position="235"/>
    </location>
</feature>
<reference evidence="4 5" key="1">
    <citation type="submission" date="2021-08" db="EMBL/GenBank/DDBJ databases">
        <authorList>
            <person name="Tuo L."/>
        </authorList>
    </citation>
    <scope>NUCLEOTIDE SEQUENCE [LARGE SCALE GENOMIC DNA]</scope>
    <source>
        <strain evidence="4 5">JCM 31229</strain>
    </source>
</reference>
<evidence type="ECO:0000256" key="1">
    <source>
        <dbReference type="SAM" id="MobiDB-lite"/>
    </source>
</evidence>